<evidence type="ECO:0000259" key="9">
    <source>
        <dbReference type="PROSITE" id="PS50158"/>
    </source>
</evidence>
<organism evidence="10 11">
    <name type="scientific">Vanilla planifolia</name>
    <name type="common">Vanilla</name>
    <dbReference type="NCBI Taxonomy" id="51239"/>
    <lineage>
        <taxon>Eukaryota</taxon>
        <taxon>Viridiplantae</taxon>
        <taxon>Streptophyta</taxon>
        <taxon>Embryophyta</taxon>
        <taxon>Tracheophyta</taxon>
        <taxon>Spermatophyta</taxon>
        <taxon>Magnoliopsida</taxon>
        <taxon>Liliopsida</taxon>
        <taxon>Asparagales</taxon>
        <taxon>Orchidaceae</taxon>
        <taxon>Vanilloideae</taxon>
        <taxon>Vanilleae</taxon>
        <taxon>Vanilla</taxon>
    </lineage>
</organism>
<evidence type="ECO:0000256" key="8">
    <source>
        <dbReference type="SAM" id="MobiDB-lite"/>
    </source>
</evidence>
<keyword evidence="4 7" id="KW-0539">Nucleus</keyword>
<keyword evidence="3 7" id="KW-0227">DNA damage</keyword>
<dbReference type="InterPro" id="IPR001878">
    <property type="entry name" value="Znf_CCHC"/>
</dbReference>
<sequence length="374" mass="40994">MQKGEGAAAAPTGCFKCGRPGHWSRDCPSSSNPKPNPGPPNSSSNEFKKISAKAEASSAKKVPRSRPKLTPDLLLSDDGLGYVLRHFPRNFKYRGRGHEVDDLGNLIAMYADWHAHVLPYYSFDQFIHKVEQVGASKRVRRCINELKERVARGGDLTKLHETPVEILHPDDAPDQREDDDINVDEPNHGVEEMMNEIYLKAADAQESGHAIGPMPAAAVEPPIESRDGQQRKVHITEAADLQESGNAIDPTPAVAVKPPIESRDGQQRKVHITEAADLQESGNAIDPTPAVAVKPPIESRDGQQRKVHTTEAANVQESGNAIGPMPAAAVETPIESRVGQQRKVHITEEQRARMEANRLKALERAKQARSSRLP</sequence>
<keyword evidence="6" id="KW-0863">Zinc-finger</keyword>
<proteinExistence type="inferred from homology"/>
<dbReference type="OrthoDB" id="437078at2759"/>
<dbReference type="GO" id="GO:0031298">
    <property type="term" value="C:replication fork protection complex"/>
    <property type="evidence" value="ECO:0007669"/>
    <property type="project" value="TreeGrafter"/>
</dbReference>
<evidence type="ECO:0000256" key="5">
    <source>
        <dbReference type="ARBA" id="ARBA00023306"/>
    </source>
</evidence>
<dbReference type="Pfam" id="PF07962">
    <property type="entry name" value="Swi3"/>
    <property type="match status" value="1"/>
</dbReference>
<comment type="similarity">
    <text evidence="2 7">Belongs to the CSM3 family.</text>
</comment>
<comment type="function">
    <text evidence="7">Plays an important role in the control of DNA replication and the maintenance of replication fork stability.</text>
</comment>
<dbReference type="EMBL" id="JADCNM010000014">
    <property type="protein sequence ID" value="KAG0454261.1"/>
    <property type="molecule type" value="Genomic_DNA"/>
</dbReference>
<comment type="caution">
    <text evidence="10">The sequence shown here is derived from an EMBL/GenBank/DDBJ whole genome shotgun (WGS) entry which is preliminary data.</text>
</comment>
<evidence type="ECO:0000256" key="4">
    <source>
        <dbReference type="ARBA" id="ARBA00023242"/>
    </source>
</evidence>
<dbReference type="InterPro" id="IPR036875">
    <property type="entry name" value="Znf_CCHC_sf"/>
</dbReference>
<keyword evidence="6" id="KW-0479">Metal-binding</keyword>
<evidence type="ECO:0000256" key="1">
    <source>
        <dbReference type="ARBA" id="ARBA00004123"/>
    </source>
</evidence>
<keyword evidence="5 7" id="KW-0131">Cell cycle</keyword>
<dbReference type="GO" id="GO:0031297">
    <property type="term" value="P:replication fork processing"/>
    <property type="evidence" value="ECO:0007669"/>
    <property type="project" value="UniProtKB-UniRule"/>
</dbReference>
<dbReference type="PANTHER" id="PTHR13220">
    <property type="entry name" value="TIMELESS INTERACTING-RELATED"/>
    <property type="match status" value="1"/>
</dbReference>
<feature type="domain" description="CCHC-type" evidence="9">
    <location>
        <begin position="14"/>
        <end position="29"/>
    </location>
</feature>
<dbReference type="GO" id="GO:0008270">
    <property type="term" value="F:zinc ion binding"/>
    <property type="evidence" value="ECO:0007669"/>
    <property type="project" value="UniProtKB-KW"/>
</dbReference>
<dbReference type="AlphaFoldDB" id="A0A835PL91"/>
<gene>
    <name evidence="10" type="ORF">HPP92_025565</name>
</gene>
<reference evidence="10 11" key="1">
    <citation type="journal article" date="2020" name="Nat. Food">
        <title>A phased Vanilla planifolia genome enables genetic improvement of flavour and production.</title>
        <authorList>
            <person name="Hasing T."/>
            <person name="Tang H."/>
            <person name="Brym M."/>
            <person name="Khazi F."/>
            <person name="Huang T."/>
            <person name="Chambers A.H."/>
        </authorList>
    </citation>
    <scope>NUCLEOTIDE SEQUENCE [LARGE SCALE GENOMIC DNA]</scope>
    <source>
        <tissue evidence="10">Leaf</tissue>
    </source>
</reference>
<evidence type="ECO:0000256" key="3">
    <source>
        <dbReference type="ARBA" id="ARBA00022763"/>
    </source>
</evidence>
<dbReference type="GO" id="GO:0043111">
    <property type="term" value="P:replication fork arrest"/>
    <property type="evidence" value="ECO:0007669"/>
    <property type="project" value="TreeGrafter"/>
</dbReference>
<dbReference type="GO" id="GO:0006974">
    <property type="term" value="P:DNA damage response"/>
    <property type="evidence" value="ECO:0007669"/>
    <property type="project" value="UniProtKB-KW"/>
</dbReference>
<feature type="region of interest" description="Disordered" evidence="8">
    <location>
        <begin position="1"/>
        <end position="70"/>
    </location>
</feature>
<dbReference type="PANTHER" id="PTHR13220:SF11">
    <property type="entry name" value="TIMELESS-INTERACTING PROTEIN"/>
    <property type="match status" value="1"/>
</dbReference>
<accession>A0A835PL91</accession>
<evidence type="ECO:0000256" key="7">
    <source>
        <dbReference type="RuleBase" id="RU366049"/>
    </source>
</evidence>
<dbReference type="InterPro" id="IPR012923">
    <property type="entry name" value="Csm3"/>
</dbReference>
<dbReference type="Pfam" id="PF00098">
    <property type="entry name" value="zf-CCHC"/>
    <property type="match status" value="1"/>
</dbReference>
<dbReference type="SUPFAM" id="SSF57756">
    <property type="entry name" value="Retrovirus zinc finger-like domains"/>
    <property type="match status" value="1"/>
</dbReference>
<dbReference type="SMART" id="SM00343">
    <property type="entry name" value="ZnF_C2HC"/>
    <property type="match status" value="1"/>
</dbReference>
<feature type="region of interest" description="Disordered" evidence="8">
    <location>
        <begin position="279"/>
        <end position="305"/>
    </location>
</feature>
<dbReference type="Gene3D" id="4.10.60.10">
    <property type="entry name" value="Zinc finger, CCHC-type"/>
    <property type="match status" value="1"/>
</dbReference>
<evidence type="ECO:0000256" key="2">
    <source>
        <dbReference type="ARBA" id="ARBA00006075"/>
    </source>
</evidence>
<name>A0A835PL91_VANPL</name>
<keyword evidence="6" id="KW-0862">Zinc</keyword>
<evidence type="ECO:0000313" key="11">
    <source>
        <dbReference type="Proteomes" id="UP000639772"/>
    </source>
</evidence>
<dbReference type="GO" id="GO:0000076">
    <property type="term" value="P:DNA replication checkpoint signaling"/>
    <property type="evidence" value="ECO:0007669"/>
    <property type="project" value="UniProtKB-UniRule"/>
</dbReference>
<dbReference type="Proteomes" id="UP000639772">
    <property type="component" value="Unassembled WGS sequence"/>
</dbReference>
<evidence type="ECO:0000313" key="10">
    <source>
        <dbReference type="EMBL" id="KAG0454261.1"/>
    </source>
</evidence>
<comment type="subcellular location">
    <subcellularLocation>
        <location evidence="1 7">Nucleus</location>
    </subcellularLocation>
</comment>
<protein>
    <recommendedName>
        <fullName evidence="9">CCHC-type domain-containing protein</fullName>
    </recommendedName>
</protein>
<evidence type="ECO:0000256" key="6">
    <source>
        <dbReference type="PROSITE-ProRule" id="PRU00047"/>
    </source>
</evidence>
<dbReference type="GO" id="GO:0003677">
    <property type="term" value="F:DNA binding"/>
    <property type="evidence" value="ECO:0007669"/>
    <property type="project" value="TreeGrafter"/>
</dbReference>
<dbReference type="InterPro" id="IPR040038">
    <property type="entry name" value="TIPIN/Csm3/Swi3"/>
</dbReference>
<dbReference type="PROSITE" id="PS50158">
    <property type="entry name" value="ZF_CCHC"/>
    <property type="match status" value="1"/>
</dbReference>